<keyword evidence="3" id="KW-1185">Reference proteome</keyword>
<evidence type="ECO:0000313" key="3">
    <source>
        <dbReference type="Proteomes" id="UP001521184"/>
    </source>
</evidence>
<feature type="region of interest" description="Disordered" evidence="1">
    <location>
        <begin position="1"/>
        <end position="46"/>
    </location>
</feature>
<evidence type="ECO:0000256" key="1">
    <source>
        <dbReference type="SAM" id="MobiDB-lite"/>
    </source>
</evidence>
<comment type="caution">
    <text evidence="2">The sequence shown here is derived from an EMBL/GenBank/DDBJ whole genome shotgun (WGS) entry which is preliminary data.</text>
</comment>
<proteinExistence type="predicted"/>
<protein>
    <submittedName>
        <fullName evidence="2">Uncharacterized protein</fullName>
    </submittedName>
</protein>
<accession>A0ABR3U1Z8</accession>
<name>A0ABR3U1Z8_9PEZI</name>
<reference evidence="2 3" key="1">
    <citation type="journal article" date="2023" name="Plant Dis.">
        <title>First Report of Diplodia intermedia Causing Canker and Dieback Diseases on Apple Trees in Canada.</title>
        <authorList>
            <person name="Ellouze W."/>
            <person name="Ilyukhin E."/>
            <person name="Sulman M."/>
            <person name="Ali S."/>
        </authorList>
    </citation>
    <scope>NUCLEOTIDE SEQUENCE [LARGE SCALE GENOMIC DNA]</scope>
    <source>
        <strain evidence="2 3">M45-28</strain>
    </source>
</reference>
<feature type="compositionally biased region" description="Low complexity" evidence="1">
    <location>
        <begin position="1"/>
        <end position="31"/>
    </location>
</feature>
<dbReference type="EMBL" id="JAKEKT020000005">
    <property type="protein sequence ID" value="KAL1649973.1"/>
    <property type="molecule type" value="Genomic_DNA"/>
</dbReference>
<gene>
    <name evidence="2" type="ORF">SLS58_001349</name>
</gene>
<feature type="region of interest" description="Disordered" evidence="1">
    <location>
        <begin position="81"/>
        <end position="111"/>
    </location>
</feature>
<dbReference type="Proteomes" id="UP001521184">
    <property type="component" value="Unassembled WGS sequence"/>
</dbReference>
<sequence>MSTGPPKKAIAPTTAASATTTPTTIPATAPADSDDDDDPPVPVELDPEIPPFETTVAVAAAVPDVVAEPVASLAREATALAVEKPGSRQRVSPVEEEDEEGRTHSWAALQQ</sequence>
<organism evidence="2 3">
    <name type="scientific">Diplodia intermedia</name>
    <dbReference type="NCBI Taxonomy" id="856260"/>
    <lineage>
        <taxon>Eukaryota</taxon>
        <taxon>Fungi</taxon>
        <taxon>Dikarya</taxon>
        <taxon>Ascomycota</taxon>
        <taxon>Pezizomycotina</taxon>
        <taxon>Dothideomycetes</taxon>
        <taxon>Dothideomycetes incertae sedis</taxon>
        <taxon>Botryosphaeriales</taxon>
        <taxon>Botryosphaeriaceae</taxon>
        <taxon>Diplodia</taxon>
    </lineage>
</organism>
<evidence type="ECO:0000313" key="2">
    <source>
        <dbReference type="EMBL" id="KAL1649973.1"/>
    </source>
</evidence>